<accession>A0A2I0CQI7</accession>
<name>A0A2I0CQI7_9PSED</name>
<evidence type="ECO:0000313" key="3">
    <source>
        <dbReference type="EMBL" id="PKF71402.1"/>
    </source>
</evidence>
<dbReference type="Proteomes" id="UP000242861">
    <property type="component" value="Unassembled WGS sequence"/>
</dbReference>
<dbReference type="Proteomes" id="UP000655550">
    <property type="component" value="Unassembled WGS sequence"/>
</dbReference>
<evidence type="ECO:0000313" key="4">
    <source>
        <dbReference type="Proteomes" id="UP000242861"/>
    </source>
</evidence>
<organism evidence="3 4">
    <name type="scientific">Pseudomonas fluvialis</name>
    <dbReference type="NCBI Taxonomy" id="1793966"/>
    <lineage>
        <taxon>Bacteria</taxon>
        <taxon>Pseudomonadati</taxon>
        <taxon>Pseudomonadota</taxon>
        <taxon>Gammaproteobacteria</taxon>
        <taxon>Pseudomonadales</taxon>
        <taxon>Pseudomonadaceae</taxon>
        <taxon>Pseudomonas</taxon>
    </lineage>
</organism>
<reference evidence="2" key="1">
    <citation type="journal article" date="2014" name="Int. J. Syst. Evol. Microbiol.">
        <title>Complete genome of a new Firmicutes species belonging to the dominant human colonic microbiota ('Ruminococcus bicirculans') reveals two chromosomes and a selective capacity to utilize plant glucans.</title>
        <authorList>
            <consortium name="NISC Comparative Sequencing Program"/>
            <person name="Wegmann U."/>
            <person name="Louis P."/>
            <person name="Goesmann A."/>
            <person name="Henrissat B."/>
            <person name="Duncan S.H."/>
            <person name="Flint H.J."/>
        </authorList>
    </citation>
    <scope>NUCLEOTIDE SEQUENCE</scope>
    <source>
        <strain evidence="2">CCM 8778</strain>
    </source>
</reference>
<comment type="caution">
    <text evidence="3">The sequence shown here is derived from an EMBL/GenBank/DDBJ whole genome shotgun (WGS) entry which is preliminary data.</text>
</comment>
<proteinExistence type="predicted"/>
<keyword evidence="1" id="KW-0812">Transmembrane</keyword>
<reference evidence="3" key="3">
    <citation type="submission" date="2017-12" db="EMBL/GenBank/DDBJ databases">
        <authorList>
            <person name="Hurst M.R.H."/>
        </authorList>
    </citation>
    <scope>NUCLEOTIDE SEQUENCE [LARGE SCALE GENOMIC DNA]</scope>
    <source>
        <strain evidence="3">ZYSR67-Z</strain>
    </source>
</reference>
<keyword evidence="5" id="KW-1185">Reference proteome</keyword>
<sequence>MDYFIIFITTAAGLYFHYWLYRRIRLWTQRDLALSMAADNPQMRPFMLEQLQQAQQRKLRGAALENFLRQAAASYHQQAR</sequence>
<protein>
    <recommendedName>
        <fullName evidence="6">30S ribosomal protein S3</fullName>
    </recommendedName>
</protein>
<evidence type="ECO:0008006" key="6">
    <source>
        <dbReference type="Google" id="ProtNLM"/>
    </source>
</evidence>
<keyword evidence="1" id="KW-0472">Membrane</keyword>
<evidence type="ECO:0000313" key="2">
    <source>
        <dbReference type="EMBL" id="GGH91262.1"/>
    </source>
</evidence>
<dbReference type="EMBL" id="PIYS01000014">
    <property type="protein sequence ID" value="PKF71402.1"/>
    <property type="molecule type" value="Genomic_DNA"/>
</dbReference>
<evidence type="ECO:0000313" key="5">
    <source>
        <dbReference type="Proteomes" id="UP000655550"/>
    </source>
</evidence>
<dbReference type="AlphaFoldDB" id="A0A2I0CQI7"/>
<reference evidence="4" key="2">
    <citation type="submission" date="2017-12" db="EMBL/GenBank/DDBJ databases">
        <authorList>
            <person name="Yu X.-Y."/>
        </authorList>
    </citation>
    <scope>NUCLEOTIDE SEQUENCE [LARGE SCALE GENOMIC DNA]</scope>
    <source>
        <strain evidence="4">ZYSR67-Z</strain>
    </source>
</reference>
<keyword evidence="1" id="KW-1133">Transmembrane helix</keyword>
<evidence type="ECO:0000256" key="1">
    <source>
        <dbReference type="SAM" id="Phobius"/>
    </source>
</evidence>
<dbReference type="EMBL" id="BMDE01000003">
    <property type="protein sequence ID" value="GGH91262.1"/>
    <property type="molecule type" value="Genomic_DNA"/>
</dbReference>
<dbReference type="RefSeq" id="WP_093986377.1">
    <property type="nucleotide sequence ID" value="NZ_BMDE01000003.1"/>
</dbReference>
<reference evidence="5" key="4">
    <citation type="journal article" date="2019" name="Int. J. Syst. Evol. Microbiol.">
        <title>The Global Catalogue of Microorganisms (GCM) 10K type strain sequencing project: providing services to taxonomists for standard genome sequencing and annotation.</title>
        <authorList>
            <consortium name="The Broad Institute Genomics Platform"/>
            <consortium name="The Broad Institute Genome Sequencing Center for Infectious Disease"/>
            <person name="Wu L."/>
            <person name="Ma J."/>
        </authorList>
    </citation>
    <scope>NUCLEOTIDE SEQUENCE [LARGE SCALE GENOMIC DNA]</scope>
    <source>
        <strain evidence="5">CCM 8778</strain>
    </source>
</reference>
<gene>
    <name evidence="3" type="ORF">CW360_08065</name>
    <name evidence="2" type="ORF">GCM10007363_10720</name>
</gene>
<reference evidence="2" key="5">
    <citation type="submission" date="2024-05" db="EMBL/GenBank/DDBJ databases">
        <authorList>
            <person name="Sun Q."/>
            <person name="Sedlacek I."/>
        </authorList>
    </citation>
    <scope>NUCLEOTIDE SEQUENCE</scope>
    <source>
        <strain evidence="2">CCM 8778</strain>
    </source>
</reference>
<feature type="transmembrane region" description="Helical" evidence="1">
    <location>
        <begin position="6"/>
        <end position="21"/>
    </location>
</feature>